<dbReference type="InterPro" id="IPR011009">
    <property type="entry name" value="Kinase-like_dom_sf"/>
</dbReference>
<dbReference type="EMBL" id="WKJO01000001">
    <property type="protein sequence ID" value="MRX21523.1"/>
    <property type="molecule type" value="Genomic_DNA"/>
</dbReference>
<keyword evidence="2" id="KW-0808">Transferase</keyword>
<evidence type="ECO:0000313" key="3">
    <source>
        <dbReference type="Proteomes" id="UP000439022"/>
    </source>
</evidence>
<evidence type="ECO:0000259" key="1">
    <source>
        <dbReference type="Pfam" id="PF01636"/>
    </source>
</evidence>
<accession>A0A6A8GEG4</accession>
<feature type="domain" description="Aminoglycoside phosphotransferase" evidence="1">
    <location>
        <begin position="44"/>
        <end position="261"/>
    </location>
</feature>
<reference evidence="2 3" key="1">
    <citation type="submission" date="2019-11" db="EMBL/GenBank/DDBJ databases">
        <title>Whole genome sequence of Haloferax sp. MBLA0076.</title>
        <authorList>
            <person name="Seo M.-J."/>
            <person name="Cho E.-S."/>
        </authorList>
    </citation>
    <scope>NUCLEOTIDE SEQUENCE [LARGE SCALE GENOMIC DNA]</scope>
    <source>
        <strain evidence="2 3">MBLA0076</strain>
    </source>
</reference>
<dbReference type="PANTHER" id="PTHR21310:SF15">
    <property type="entry name" value="AMINOGLYCOSIDE PHOSPHOTRANSFERASE DOMAIN-CONTAINING PROTEIN"/>
    <property type="match status" value="1"/>
</dbReference>
<dbReference type="InterPro" id="IPR002575">
    <property type="entry name" value="Aminoglycoside_PTrfase"/>
</dbReference>
<dbReference type="Proteomes" id="UP000439022">
    <property type="component" value="Unassembled WGS sequence"/>
</dbReference>
<dbReference type="Pfam" id="PF01636">
    <property type="entry name" value="APH"/>
    <property type="match status" value="1"/>
</dbReference>
<dbReference type="SUPFAM" id="SSF56112">
    <property type="entry name" value="Protein kinase-like (PK-like)"/>
    <property type="match status" value="1"/>
</dbReference>
<protein>
    <submittedName>
        <fullName evidence="2">Phosphotransferase</fullName>
    </submittedName>
</protein>
<sequence length="341" mass="37160">MENENSTTDPSDVVHVLRQLDSIPVRDDSPPGAWTIESVSTGFNEVYLVTPRHSTEPKLVVKFATYSTRAHFRAGIAAYRLLGAYTDLPVPTLYGAVLDDETTPPAIGMEFLPGEELAAGFLDTARVTDPDAVRLLGEVIGASATLPDHAAAGYGYIRSHERRHEGPCAVGEYDDCRSWFLDYAAQLYSNPPSHEAVQSVVPDVRRYLRANANRLPETPAQSVVITDFSPQNLLSPDGTPPEQLNGVTGVIDLERAKLAPAEFAAVNVEYLLTRFTSDTSAVKEALYDPLPFSAEMPGRDLYRLIAMGRSVGGLPFWYEPGSETYQERGTAIAAEITDILG</sequence>
<dbReference type="GO" id="GO:0016740">
    <property type="term" value="F:transferase activity"/>
    <property type="evidence" value="ECO:0007669"/>
    <property type="project" value="UniProtKB-KW"/>
</dbReference>
<dbReference type="InterPro" id="IPR051678">
    <property type="entry name" value="AGP_Transferase"/>
</dbReference>
<organism evidence="2 3">
    <name type="scientific">Haloferax litoreum</name>
    <dbReference type="NCBI Taxonomy" id="2666140"/>
    <lineage>
        <taxon>Archaea</taxon>
        <taxon>Methanobacteriati</taxon>
        <taxon>Methanobacteriota</taxon>
        <taxon>Stenosarchaea group</taxon>
        <taxon>Halobacteria</taxon>
        <taxon>Halobacteriales</taxon>
        <taxon>Haloferacaceae</taxon>
        <taxon>Haloferax</taxon>
    </lineage>
</organism>
<dbReference type="RefSeq" id="WP_151162119.1">
    <property type="nucleotide sequence ID" value="NZ_WKJO01000001.1"/>
</dbReference>
<evidence type="ECO:0000313" key="2">
    <source>
        <dbReference type="EMBL" id="MRX21523.1"/>
    </source>
</evidence>
<comment type="caution">
    <text evidence="2">The sequence shown here is derived from an EMBL/GenBank/DDBJ whole genome shotgun (WGS) entry which is preliminary data.</text>
</comment>
<dbReference type="PANTHER" id="PTHR21310">
    <property type="entry name" value="AMINOGLYCOSIDE PHOSPHOTRANSFERASE-RELATED-RELATED"/>
    <property type="match status" value="1"/>
</dbReference>
<name>A0A6A8GEG4_9EURY</name>
<proteinExistence type="predicted"/>
<dbReference type="AlphaFoldDB" id="A0A6A8GEG4"/>
<keyword evidence="3" id="KW-1185">Reference proteome</keyword>
<gene>
    <name evidence="2" type="ORF">GJR96_06075</name>
</gene>